<dbReference type="Gene3D" id="1.10.1750.10">
    <property type="match status" value="1"/>
</dbReference>
<dbReference type="GO" id="GO:0043565">
    <property type="term" value="F:sequence-specific DNA binding"/>
    <property type="evidence" value="ECO:0007669"/>
    <property type="project" value="InterPro"/>
</dbReference>
<gene>
    <name evidence="1" type="ORF">STARVERO_01968</name>
</gene>
<name>A0A5S9NYU8_9HYPH</name>
<dbReference type="SUPFAM" id="SSF47413">
    <property type="entry name" value="lambda repressor-like DNA-binding domains"/>
    <property type="match status" value="1"/>
</dbReference>
<dbReference type="InterPro" id="IPR010921">
    <property type="entry name" value="Trp_repressor/repl_initiator"/>
</dbReference>
<organism evidence="1 2">
    <name type="scientific">Starkeya nomas</name>
    <dbReference type="NCBI Taxonomy" id="2666134"/>
    <lineage>
        <taxon>Bacteria</taxon>
        <taxon>Pseudomonadati</taxon>
        <taxon>Pseudomonadota</taxon>
        <taxon>Alphaproteobacteria</taxon>
        <taxon>Hyphomicrobiales</taxon>
        <taxon>Xanthobacteraceae</taxon>
        <taxon>Starkeya</taxon>
    </lineage>
</organism>
<reference evidence="1 2" key="1">
    <citation type="submission" date="2019-12" db="EMBL/GenBank/DDBJ databases">
        <authorList>
            <person name="Reyes-Prieto M."/>
        </authorList>
    </citation>
    <scope>NUCLEOTIDE SEQUENCE [LARGE SCALE GENOMIC DNA]</scope>
    <source>
        <strain evidence="1">HF14-78462</strain>
    </source>
</reference>
<dbReference type="RefSeq" id="WP_159598710.1">
    <property type="nucleotide sequence ID" value="NZ_CACSAS010000001.1"/>
</dbReference>
<dbReference type="EMBL" id="CACSAS010000001">
    <property type="protein sequence ID" value="CAA0096078.1"/>
    <property type="molecule type" value="Genomic_DNA"/>
</dbReference>
<sequence>MSWAGAIAATQIAVQSSTDPYGLRAIDARRRDMGVSLEALLAAARISARTWDYLRAGRTRPQPRTLIKLSRALDRLATGEPTAPPPPMVAAFWRAAVLFLCAELGADAQIALAPDEGSSRPMDPAWMKAARARQLAFYLTHVELQVSLTALAEACRTSKQRVHKAARTVEDLRDDPSIDALLTRAAAAVTGKDP</sequence>
<dbReference type="AlphaFoldDB" id="A0A5S9NYU8"/>
<keyword evidence="2" id="KW-1185">Reference proteome</keyword>
<dbReference type="Gene3D" id="1.10.260.40">
    <property type="entry name" value="lambda repressor-like DNA-binding domains"/>
    <property type="match status" value="1"/>
</dbReference>
<evidence type="ECO:0000313" key="1">
    <source>
        <dbReference type="EMBL" id="CAA0096078.1"/>
    </source>
</evidence>
<dbReference type="Proteomes" id="UP000433050">
    <property type="component" value="Unassembled WGS sequence"/>
</dbReference>
<proteinExistence type="predicted"/>
<dbReference type="InterPro" id="IPR010982">
    <property type="entry name" value="Lambda_DNA-bd_dom_sf"/>
</dbReference>
<accession>A0A5S9NYU8</accession>
<evidence type="ECO:0000313" key="2">
    <source>
        <dbReference type="Proteomes" id="UP000433050"/>
    </source>
</evidence>
<protein>
    <submittedName>
        <fullName evidence="1">Uncharacterized protein</fullName>
    </submittedName>
</protein>